<reference evidence="3" key="1">
    <citation type="journal article" date="2019" name="Int. J. Syst. Evol. Microbiol.">
        <title>The Global Catalogue of Microorganisms (GCM) 10K type strain sequencing project: providing services to taxonomists for standard genome sequencing and annotation.</title>
        <authorList>
            <consortium name="The Broad Institute Genomics Platform"/>
            <consortium name="The Broad Institute Genome Sequencing Center for Infectious Disease"/>
            <person name="Wu L."/>
            <person name="Ma J."/>
        </authorList>
    </citation>
    <scope>NUCLEOTIDE SEQUENCE [LARGE SCALE GENOMIC DNA]</scope>
    <source>
        <strain evidence="3">CGMCC 1.12811</strain>
    </source>
</reference>
<keyword evidence="3" id="KW-1185">Reference proteome</keyword>
<evidence type="ECO:0000313" key="3">
    <source>
        <dbReference type="Proteomes" id="UP000658793"/>
    </source>
</evidence>
<evidence type="ECO:0000313" key="2">
    <source>
        <dbReference type="EMBL" id="GGA69321.1"/>
    </source>
</evidence>
<sequence length="65" mass="7163">MCTVASGLAFVPSLASFPFVATQMSAACIENAVKNTTKKVNKECRFFRNIKYILNYKLNSGSPQL</sequence>
<protein>
    <recommendedName>
        <fullName evidence="4">Secreted protein</fullName>
    </recommendedName>
</protein>
<dbReference type="EMBL" id="BMGA01000001">
    <property type="protein sequence ID" value="GGA69321.1"/>
    <property type="molecule type" value="Genomic_DNA"/>
</dbReference>
<name>A0ABQ1HC91_9FLAO</name>
<dbReference type="Proteomes" id="UP000658793">
    <property type="component" value="Unassembled WGS sequence"/>
</dbReference>
<accession>A0ABQ1HC91</accession>
<feature type="signal peptide" evidence="1">
    <location>
        <begin position="1"/>
        <end position="21"/>
    </location>
</feature>
<gene>
    <name evidence="2" type="ORF">GCM10008015_07580</name>
</gene>
<comment type="caution">
    <text evidence="2">The sequence shown here is derived from an EMBL/GenBank/DDBJ whole genome shotgun (WGS) entry which is preliminary data.</text>
</comment>
<proteinExistence type="predicted"/>
<feature type="chain" id="PRO_5046497028" description="Secreted protein" evidence="1">
    <location>
        <begin position="22"/>
        <end position="65"/>
    </location>
</feature>
<organism evidence="2 3">
    <name type="scientific">Flavobacterium palustre</name>
    <dbReference type="NCBI Taxonomy" id="1476463"/>
    <lineage>
        <taxon>Bacteria</taxon>
        <taxon>Pseudomonadati</taxon>
        <taxon>Bacteroidota</taxon>
        <taxon>Flavobacteriia</taxon>
        <taxon>Flavobacteriales</taxon>
        <taxon>Flavobacteriaceae</taxon>
        <taxon>Flavobacterium</taxon>
    </lineage>
</organism>
<evidence type="ECO:0008006" key="4">
    <source>
        <dbReference type="Google" id="ProtNLM"/>
    </source>
</evidence>
<keyword evidence="1" id="KW-0732">Signal</keyword>
<evidence type="ECO:0000256" key="1">
    <source>
        <dbReference type="SAM" id="SignalP"/>
    </source>
</evidence>